<name>A0A9N9Q3U3_9HELO</name>
<proteinExistence type="predicted"/>
<gene>
    <name evidence="2" type="ORF">HYALB_00001187</name>
</gene>
<protein>
    <submittedName>
        <fullName evidence="2">Uncharacterized protein</fullName>
    </submittedName>
</protein>
<organism evidence="2 3">
    <name type="scientific">Hymenoscyphus albidus</name>
    <dbReference type="NCBI Taxonomy" id="595503"/>
    <lineage>
        <taxon>Eukaryota</taxon>
        <taxon>Fungi</taxon>
        <taxon>Dikarya</taxon>
        <taxon>Ascomycota</taxon>
        <taxon>Pezizomycotina</taxon>
        <taxon>Leotiomycetes</taxon>
        <taxon>Helotiales</taxon>
        <taxon>Helotiaceae</taxon>
        <taxon>Hymenoscyphus</taxon>
    </lineage>
</organism>
<dbReference type="Proteomes" id="UP000701801">
    <property type="component" value="Unassembled WGS sequence"/>
</dbReference>
<dbReference type="OrthoDB" id="10430263at2759"/>
<keyword evidence="3" id="KW-1185">Reference proteome</keyword>
<accession>A0A9N9Q3U3</accession>
<evidence type="ECO:0000256" key="1">
    <source>
        <dbReference type="SAM" id="SignalP"/>
    </source>
</evidence>
<evidence type="ECO:0000313" key="3">
    <source>
        <dbReference type="Proteomes" id="UP000701801"/>
    </source>
</evidence>
<sequence length="486" mass="54289">MSSTTITTHFYLSAALVLTDLVVTDAGFHAANSAELYLASIATDNPVDFFFRNCVAILEMIFPKSGSIECEGQLTFIDEFKEQLGACETDEKRFELFKNFIDRLKELCCPISDIKENFLALLEKGEDEDGETFEQGDFLIDIFDLLRGQIREGEPFAEEFVAWLRALRNIIMSQQSENSLTEQEQIATVLQLLQLLDPQAEDSLLRTNPSEDDTLVGPLACGHNIGMKCFVGPTCPICSRDCKPDDEKLCAGSSTSQEVALPTTAEVIASSARQLEALQVAKDTFNKMLGRIDLLLAKNSDEAQKTASLLWDIPRNTRSRYRQEPEMKLESSQLWCSHSTIIEPTLVEQTDSTSQLSTSRSSSGTSVVTQLPNFSVSTLNKPMVGFGTLPAQITVGRSGFFSCLSKSAASLFEEPRLTPEDLQEIAEEMIRRDELERMAHDLYYPWPEETLVALQGHEDDEDEETRLRAAALVEPRSRGRIEKYKG</sequence>
<evidence type="ECO:0000313" key="2">
    <source>
        <dbReference type="EMBL" id="CAG8972496.1"/>
    </source>
</evidence>
<feature type="chain" id="PRO_5040253827" evidence="1">
    <location>
        <begin position="27"/>
        <end position="486"/>
    </location>
</feature>
<reference evidence="2" key="1">
    <citation type="submission" date="2021-07" db="EMBL/GenBank/DDBJ databases">
        <authorList>
            <person name="Durling M."/>
        </authorList>
    </citation>
    <scope>NUCLEOTIDE SEQUENCE</scope>
</reference>
<keyword evidence="1" id="KW-0732">Signal</keyword>
<feature type="signal peptide" evidence="1">
    <location>
        <begin position="1"/>
        <end position="26"/>
    </location>
</feature>
<dbReference type="EMBL" id="CAJVRM010000045">
    <property type="protein sequence ID" value="CAG8972496.1"/>
    <property type="molecule type" value="Genomic_DNA"/>
</dbReference>
<comment type="caution">
    <text evidence="2">The sequence shown here is derived from an EMBL/GenBank/DDBJ whole genome shotgun (WGS) entry which is preliminary data.</text>
</comment>
<dbReference type="AlphaFoldDB" id="A0A9N9Q3U3"/>